<keyword evidence="4" id="KW-1185">Reference proteome</keyword>
<dbReference type="InterPro" id="IPR050194">
    <property type="entry name" value="Glycosyltransferase_grp1"/>
</dbReference>
<sequence length="345" mass="38810">MYPSTKSPSYGVFVSNFSESFQDGENQIVLSSLIKGRKKGIGRILSYCWFFLDVFWKSNFMKYDLIYVHYIQHSLLPLRFWWNRANRKLVLNAHGTDIMDTGRAATLLRKLNRRLIQHANLVVVPSSFFVPKLERMGVNPCTIFVSPSGGIDPMNFYHGKGSELRLVIGYLGRLDPGKGLSTLIDSFELVSKELQLKLEIIGTGSLISALQYQVENSNPSPQISFLGVLSQQEIGERLRGWDLLIFPSELPESLGLVGLEAMACGVPVIGSEQGGILTYLENGKNGFTFEAGNTVQLADAIFDFYQLQPAKREHMSYMALQTAEKYMKQKVISRLNEQLNCLFNA</sequence>
<dbReference type="InterPro" id="IPR028098">
    <property type="entry name" value="Glyco_trans_4-like_N"/>
</dbReference>
<feature type="domain" description="Glycosyl transferase family 1" evidence="1">
    <location>
        <begin position="166"/>
        <end position="319"/>
    </location>
</feature>
<dbReference type="PANTHER" id="PTHR45947">
    <property type="entry name" value="SULFOQUINOVOSYL TRANSFERASE SQD2"/>
    <property type="match status" value="1"/>
</dbReference>
<organism evidence="3 4">
    <name type="scientific">Algoriphagus locisalis</name>
    <dbReference type="NCBI Taxonomy" id="305507"/>
    <lineage>
        <taxon>Bacteria</taxon>
        <taxon>Pseudomonadati</taxon>
        <taxon>Bacteroidota</taxon>
        <taxon>Cytophagia</taxon>
        <taxon>Cytophagales</taxon>
        <taxon>Cyclobacteriaceae</taxon>
        <taxon>Algoriphagus</taxon>
    </lineage>
</organism>
<gene>
    <name evidence="3" type="ORF">SAMN04489724_0591</name>
</gene>
<reference evidence="4" key="1">
    <citation type="submission" date="2016-10" db="EMBL/GenBank/DDBJ databases">
        <authorList>
            <person name="Varghese N."/>
            <person name="Submissions S."/>
        </authorList>
    </citation>
    <scope>NUCLEOTIDE SEQUENCE [LARGE SCALE GENOMIC DNA]</scope>
    <source>
        <strain evidence="4">DSM 23445</strain>
    </source>
</reference>
<dbReference type="STRING" id="305507.SAMN04489724_0591"/>
<protein>
    <submittedName>
        <fullName evidence="3">Glycosyltransferase involved in cell wall bisynthesis</fullName>
    </submittedName>
</protein>
<evidence type="ECO:0000259" key="2">
    <source>
        <dbReference type="Pfam" id="PF13579"/>
    </source>
</evidence>
<evidence type="ECO:0000313" key="3">
    <source>
        <dbReference type="EMBL" id="SFT39984.1"/>
    </source>
</evidence>
<dbReference type="Pfam" id="PF13579">
    <property type="entry name" value="Glyco_trans_4_4"/>
    <property type="match status" value="1"/>
</dbReference>
<dbReference type="RefSeq" id="WP_091691201.1">
    <property type="nucleotide sequence ID" value="NZ_FPBF01000001.1"/>
</dbReference>
<keyword evidence="3" id="KW-0808">Transferase</keyword>
<dbReference type="InterPro" id="IPR001296">
    <property type="entry name" value="Glyco_trans_1"/>
</dbReference>
<feature type="domain" description="Glycosyltransferase subfamily 4-like N-terminal" evidence="2">
    <location>
        <begin position="61"/>
        <end position="147"/>
    </location>
</feature>
<dbReference type="AlphaFoldDB" id="A0A1I6XQI6"/>
<dbReference type="Pfam" id="PF00534">
    <property type="entry name" value="Glycos_transf_1"/>
    <property type="match status" value="1"/>
</dbReference>
<dbReference type="Gene3D" id="3.40.50.2000">
    <property type="entry name" value="Glycogen Phosphorylase B"/>
    <property type="match status" value="2"/>
</dbReference>
<evidence type="ECO:0000259" key="1">
    <source>
        <dbReference type="Pfam" id="PF00534"/>
    </source>
</evidence>
<dbReference type="EMBL" id="FPBF01000001">
    <property type="protein sequence ID" value="SFT39984.1"/>
    <property type="molecule type" value="Genomic_DNA"/>
</dbReference>
<name>A0A1I6XQI6_9BACT</name>
<dbReference type="PANTHER" id="PTHR45947:SF3">
    <property type="entry name" value="SULFOQUINOVOSYL TRANSFERASE SQD2"/>
    <property type="match status" value="1"/>
</dbReference>
<evidence type="ECO:0000313" key="4">
    <source>
        <dbReference type="Proteomes" id="UP000199673"/>
    </source>
</evidence>
<dbReference type="OrthoDB" id="9790710at2"/>
<dbReference type="Proteomes" id="UP000199673">
    <property type="component" value="Unassembled WGS sequence"/>
</dbReference>
<accession>A0A1I6XQI6</accession>
<dbReference type="SUPFAM" id="SSF53756">
    <property type="entry name" value="UDP-Glycosyltransferase/glycogen phosphorylase"/>
    <property type="match status" value="1"/>
</dbReference>
<proteinExistence type="predicted"/>
<dbReference type="GO" id="GO:0016757">
    <property type="term" value="F:glycosyltransferase activity"/>
    <property type="evidence" value="ECO:0007669"/>
    <property type="project" value="InterPro"/>
</dbReference>
<dbReference type="CDD" id="cd03801">
    <property type="entry name" value="GT4_PimA-like"/>
    <property type="match status" value="1"/>
</dbReference>